<dbReference type="EMBL" id="CM055738">
    <property type="protein sequence ID" value="KAJ8005309.1"/>
    <property type="molecule type" value="Genomic_DNA"/>
</dbReference>
<reference evidence="1" key="1">
    <citation type="submission" date="2021-05" db="EMBL/GenBank/DDBJ databases">
        <authorList>
            <person name="Pan Q."/>
            <person name="Jouanno E."/>
            <person name="Zahm M."/>
            <person name="Klopp C."/>
            <person name="Cabau C."/>
            <person name="Louis A."/>
            <person name="Berthelot C."/>
            <person name="Parey E."/>
            <person name="Roest Crollius H."/>
            <person name="Montfort J."/>
            <person name="Robinson-Rechavi M."/>
            <person name="Bouchez O."/>
            <person name="Lampietro C."/>
            <person name="Lopez Roques C."/>
            <person name="Donnadieu C."/>
            <person name="Postlethwait J."/>
            <person name="Bobe J."/>
            <person name="Dillon D."/>
            <person name="Chandos A."/>
            <person name="von Hippel F."/>
            <person name="Guiguen Y."/>
        </authorList>
    </citation>
    <scope>NUCLEOTIDE SEQUENCE</scope>
    <source>
        <strain evidence="1">YG-Jan2019</strain>
    </source>
</reference>
<keyword evidence="2" id="KW-1185">Reference proteome</keyword>
<evidence type="ECO:0000313" key="1">
    <source>
        <dbReference type="EMBL" id="KAJ8005309.1"/>
    </source>
</evidence>
<protein>
    <submittedName>
        <fullName evidence="1">Uncharacterized protein</fullName>
    </submittedName>
</protein>
<sequence length="679" mass="75342">MSSSGAAVFTRSNPFPPDPPLQKTHYRPSLGKISKQARKTTLSPVRLTQRSSPDPPMINSQSTEDQHFLRAAHHFVHCPPDTEGQTSFSESWPSIDLGSSPINTPASRNKDTPTWVPTSGVGKGESRDSVLAKYIERFRHGRPQSREERRQTSTMAGEGQQPFWWLSPSPLPSSSTPTQTSDKGSDRNNSATTLSPVQYDAASFPSIGLLDLSAMEMSDSSHCDLGDPELLQLQNNASKLLLQSEQSLSSGSMPISSEGLGCSDSLSPVSIAEPVRRPLASSVANLTPDIYTNFKPIVLNPPASRTRPEEDILFQWRLRRKIEQARQWSQTIPHQPSVIDLQAQKVHQNPLPDPLRAMPSLTPEPQETSGPFPPATAPVHPLNSSHAVSKLRPTTVVPPHMHLLCDILPCPTHSPSHSHQRSPSRREVPGAERTSQKPKTQTQSRDTSSSKRESSPATSSLSETTEEEGLVQQKRTERARNTLQKEVARSEKRTRPSLRNQISARHNVGDGVHPEKPRNVSRHGNRGPDRATHWREEPSRDVGQQERRPVCEGCPGDRAPPPSPIHSALGQVISERPQTALPCVRGPQTLQWPYGRGCSLKVRTVETVDSADETFIQNPLSAAFIPRTVQMLTPAYRTGDSDERDFEEDPLLRVLRQQRKWVKEQICEVNSLLNEFQEK</sequence>
<accession>A0ACC2GNJ3</accession>
<proteinExistence type="predicted"/>
<dbReference type="Proteomes" id="UP001157502">
    <property type="component" value="Chromosome 11"/>
</dbReference>
<evidence type="ECO:0000313" key="2">
    <source>
        <dbReference type="Proteomes" id="UP001157502"/>
    </source>
</evidence>
<organism evidence="1 2">
    <name type="scientific">Dallia pectoralis</name>
    <name type="common">Alaska blackfish</name>
    <dbReference type="NCBI Taxonomy" id="75939"/>
    <lineage>
        <taxon>Eukaryota</taxon>
        <taxon>Metazoa</taxon>
        <taxon>Chordata</taxon>
        <taxon>Craniata</taxon>
        <taxon>Vertebrata</taxon>
        <taxon>Euteleostomi</taxon>
        <taxon>Actinopterygii</taxon>
        <taxon>Neopterygii</taxon>
        <taxon>Teleostei</taxon>
        <taxon>Protacanthopterygii</taxon>
        <taxon>Esociformes</taxon>
        <taxon>Umbridae</taxon>
        <taxon>Dallia</taxon>
    </lineage>
</organism>
<name>A0ACC2GNJ3_DALPE</name>
<gene>
    <name evidence="1" type="ORF">DPEC_G00145290</name>
</gene>
<comment type="caution">
    <text evidence="1">The sequence shown here is derived from an EMBL/GenBank/DDBJ whole genome shotgun (WGS) entry which is preliminary data.</text>
</comment>